<dbReference type="Pfam" id="PF08282">
    <property type="entry name" value="Hydrolase_3"/>
    <property type="match status" value="1"/>
</dbReference>
<dbReference type="PANTHER" id="PTHR10000:SF55">
    <property type="entry name" value="5-AMINO-6-(5-PHOSPHO-D-RIBITYLAMINO)URACIL PHOSPHATASE YCSE"/>
    <property type="match status" value="1"/>
</dbReference>
<dbReference type="PANTHER" id="PTHR10000">
    <property type="entry name" value="PHOSPHOSERINE PHOSPHATASE"/>
    <property type="match status" value="1"/>
</dbReference>
<keyword evidence="1" id="KW-0378">Hydrolase</keyword>
<dbReference type="InterPro" id="IPR006379">
    <property type="entry name" value="HAD-SF_hydro_IIB"/>
</dbReference>
<sequence length="256" mass="28837">MKIFASDYDGTLRIGQDVSEENKRMIQKWRDAGNLFVIVTGRSMESILSEIERNTLSCDYIIGNNGGVIYDWEGNLLQETVMDFERALKVLEYIKTVRCFSYVINDGFHRAKVVVDASRPDRKYGMIKATKSVEEVLANRKIAQFVLSLDNMELAKQTAQIINERYADTVCAYVNVDCIDVVPNCISKAKGIQFLQEYVKAAKDEIFVIGDSYNDLPMIEAYHGFTLNHAEAIIQKQASDSFESVAAAIGSLLDKN</sequence>
<dbReference type="EMBL" id="WUUQ01000001">
    <property type="protein sequence ID" value="MXQ72941.1"/>
    <property type="molecule type" value="Genomic_DNA"/>
</dbReference>
<dbReference type="NCBIfam" id="TIGR01484">
    <property type="entry name" value="HAD-SF-IIB"/>
    <property type="match status" value="1"/>
</dbReference>
<dbReference type="GO" id="GO:0016791">
    <property type="term" value="F:phosphatase activity"/>
    <property type="evidence" value="ECO:0007669"/>
    <property type="project" value="TreeGrafter"/>
</dbReference>
<gene>
    <name evidence="1" type="ORF">GSF08_03190</name>
</gene>
<reference evidence="1 2" key="2">
    <citation type="submission" date="2020-01" db="EMBL/GenBank/DDBJ databases">
        <title>Clostridiaceae sp. nov. isolated from the gut of human by culturomics.</title>
        <authorList>
            <person name="Chang Y."/>
        </authorList>
    </citation>
    <scope>NUCLEOTIDE SEQUENCE [LARGE SCALE GENOMIC DNA]</scope>
    <source>
        <strain evidence="1 2">DONG20-135</strain>
    </source>
</reference>
<dbReference type="InterPro" id="IPR036412">
    <property type="entry name" value="HAD-like_sf"/>
</dbReference>
<comment type="caution">
    <text evidence="1">The sequence shown here is derived from an EMBL/GenBank/DDBJ whole genome shotgun (WGS) entry which is preliminary data.</text>
</comment>
<reference evidence="1 2" key="1">
    <citation type="submission" date="2019-12" db="EMBL/GenBank/DDBJ databases">
        <authorList>
            <person name="Yang R."/>
        </authorList>
    </citation>
    <scope>NUCLEOTIDE SEQUENCE [LARGE SCALE GENOMIC DNA]</scope>
    <source>
        <strain evidence="1 2">DONG20-135</strain>
    </source>
</reference>
<proteinExistence type="predicted"/>
<evidence type="ECO:0000313" key="2">
    <source>
        <dbReference type="Proteomes" id="UP000434036"/>
    </source>
</evidence>
<dbReference type="RefSeq" id="WP_160624377.1">
    <property type="nucleotide sequence ID" value="NZ_WUUQ01000001.1"/>
</dbReference>
<dbReference type="Gene3D" id="3.30.1240.10">
    <property type="match status" value="1"/>
</dbReference>
<name>A0A6N8U4Z3_9FIRM</name>
<protein>
    <submittedName>
        <fullName evidence="1">HAD-IIB family hydrolase</fullName>
    </submittedName>
</protein>
<keyword evidence="2" id="KW-1185">Reference proteome</keyword>
<dbReference type="SUPFAM" id="SSF56784">
    <property type="entry name" value="HAD-like"/>
    <property type="match status" value="1"/>
</dbReference>
<dbReference type="GO" id="GO:0005829">
    <property type="term" value="C:cytosol"/>
    <property type="evidence" value="ECO:0007669"/>
    <property type="project" value="TreeGrafter"/>
</dbReference>
<dbReference type="InterPro" id="IPR023214">
    <property type="entry name" value="HAD_sf"/>
</dbReference>
<organism evidence="1 2">
    <name type="scientific">Copranaerobaculum intestinale</name>
    <dbReference type="NCBI Taxonomy" id="2692629"/>
    <lineage>
        <taxon>Bacteria</taxon>
        <taxon>Bacillati</taxon>
        <taxon>Bacillota</taxon>
        <taxon>Erysipelotrichia</taxon>
        <taxon>Erysipelotrichales</taxon>
        <taxon>Erysipelotrichaceae</taxon>
        <taxon>Copranaerobaculum</taxon>
    </lineage>
</organism>
<evidence type="ECO:0000313" key="1">
    <source>
        <dbReference type="EMBL" id="MXQ72941.1"/>
    </source>
</evidence>
<accession>A0A6N8U4Z3</accession>
<dbReference type="AlphaFoldDB" id="A0A6N8U4Z3"/>
<dbReference type="GO" id="GO:0000287">
    <property type="term" value="F:magnesium ion binding"/>
    <property type="evidence" value="ECO:0007669"/>
    <property type="project" value="TreeGrafter"/>
</dbReference>
<dbReference type="Proteomes" id="UP000434036">
    <property type="component" value="Unassembled WGS sequence"/>
</dbReference>
<dbReference type="Gene3D" id="3.40.50.1000">
    <property type="entry name" value="HAD superfamily/HAD-like"/>
    <property type="match status" value="1"/>
</dbReference>